<dbReference type="PANTHER" id="PTHR30086">
    <property type="entry name" value="ARGININE EXPORTER PROTEIN ARGO"/>
    <property type="match status" value="1"/>
</dbReference>
<dbReference type="Pfam" id="PF01810">
    <property type="entry name" value="LysE"/>
    <property type="match status" value="1"/>
</dbReference>
<dbReference type="RefSeq" id="WP_210186688.1">
    <property type="nucleotide sequence ID" value="NZ_FOVR01000003.1"/>
</dbReference>
<keyword evidence="8" id="KW-1185">Reference proteome</keyword>
<keyword evidence="5 6" id="KW-0472">Membrane</keyword>
<feature type="transmembrane region" description="Helical" evidence="6">
    <location>
        <begin position="40"/>
        <end position="67"/>
    </location>
</feature>
<dbReference type="GO" id="GO:0015171">
    <property type="term" value="F:amino acid transmembrane transporter activity"/>
    <property type="evidence" value="ECO:0007669"/>
    <property type="project" value="TreeGrafter"/>
</dbReference>
<keyword evidence="2" id="KW-1003">Cell membrane</keyword>
<dbReference type="STRING" id="655353.SAMN04488056_103157"/>
<comment type="subcellular location">
    <subcellularLocation>
        <location evidence="1">Cell membrane</location>
        <topology evidence="1">Multi-pass membrane protein</topology>
    </subcellularLocation>
</comment>
<evidence type="ECO:0000256" key="6">
    <source>
        <dbReference type="SAM" id="Phobius"/>
    </source>
</evidence>
<feature type="transmembrane region" description="Helical" evidence="6">
    <location>
        <begin position="73"/>
        <end position="90"/>
    </location>
</feature>
<feature type="transmembrane region" description="Helical" evidence="6">
    <location>
        <begin position="148"/>
        <end position="173"/>
    </location>
</feature>
<evidence type="ECO:0000256" key="4">
    <source>
        <dbReference type="ARBA" id="ARBA00022989"/>
    </source>
</evidence>
<accession>A0A1I5EES5</accession>
<name>A0A1I5EES5_9HYPH</name>
<proteinExistence type="predicted"/>
<dbReference type="AlphaFoldDB" id="A0A1I5EES5"/>
<evidence type="ECO:0000313" key="7">
    <source>
        <dbReference type="EMBL" id="SFO10032.1"/>
    </source>
</evidence>
<feature type="transmembrane region" description="Helical" evidence="6">
    <location>
        <begin position="111"/>
        <end position="136"/>
    </location>
</feature>
<protein>
    <submittedName>
        <fullName evidence="7">Threonine/homoserine/homoserine lactone efflux protein</fullName>
    </submittedName>
</protein>
<dbReference type="EMBL" id="FOVR01000003">
    <property type="protein sequence ID" value="SFO10032.1"/>
    <property type="molecule type" value="Genomic_DNA"/>
</dbReference>
<gene>
    <name evidence="7" type="ORF">SAMN04488056_103157</name>
</gene>
<sequence length="210" mass="22209">MMSSVYLQGIVIGLAIAAPVGPIGLLCIRRTLREGRLMGLATGMGAATADGLYGILAATGLAVSGLLVSHGDWMRLAGGLLILYLGVTTFRRGFEAQPHEPAAAPSVHAPLKAYATTFLLTLSNPATIIAFIGMISGLSRGAESGPDAAFWLVFGVFCGSALWWCILVGLTALVRERVPDRFMQAVDFISGSILSLWGARLIWQAARFLF</sequence>
<keyword evidence="4 6" id="KW-1133">Transmembrane helix</keyword>
<organism evidence="7 8">
    <name type="scientific">Cohaesibacter marisflavi</name>
    <dbReference type="NCBI Taxonomy" id="655353"/>
    <lineage>
        <taxon>Bacteria</taxon>
        <taxon>Pseudomonadati</taxon>
        <taxon>Pseudomonadota</taxon>
        <taxon>Alphaproteobacteria</taxon>
        <taxon>Hyphomicrobiales</taxon>
        <taxon>Cohaesibacteraceae</taxon>
    </lineage>
</organism>
<dbReference type="GO" id="GO:0005886">
    <property type="term" value="C:plasma membrane"/>
    <property type="evidence" value="ECO:0007669"/>
    <property type="project" value="UniProtKB-SubCell"/>
</dbReference>
<evidence type="ECO:0000256" key="3">
    <source>
        <dbReference type="ARBA" id="ARBA00022692"/>
    </source>
</evidence>
<evidence type="ECO:0000256" key="5">
    <source>
        <dbReference type="ARBA" id="ARBA00023136"/>
    </source>
</evidence>
<evidence type="ECO:0000256" key="2">
    <source>
        <dbReference type="ARBA" id="ARBA00022475"/>
    </source>
</evidence>
<evidence type="ECO:0000256" key="1">
    <source>
        <dbReference type="ARBA" id="ARBA00004651"/>
    </source>
</evidence>
<dbReference type="PANTHER" id="PTHR30086:SF20">
    <property type="entry name" value="ARGININE EXPORTER PROTEIN ARGO-RELATED"/>
    <property type="match status" value="1"/>
</dbReference>
<keyword evidence="3 6" id="KW-0812">Transmembrane</keyword>
<reference evidence="7 8" key="1">
    <citation type="submission" date="2016-10" db="EMBL/GenBank/DDBJ databases">
        <authorList>
            <person name="de Groot N.N."/>
        </authorList>
    </citation>
    <scope>NUCLEOTIDE SEQUENCE [LARGE SCALE GENOMIC DNA]</scope>
    <source>
        <strain evidence="7 8">CGMCC 1.9157</strain>
    </source>
</reference>
<evidence type="ECO:0000313" key="8">
    <source>
        <dbReference type="Proteomes" id="UP000199236"/>
    </source>
</evidence>
<dbReference type="InterPro" id="IPR001123">
    <property type="entry name" value="LeuE-type"/>
</dbReference>
<dbReference type="Proteomes" id="UP000199236">
    <property type="component" value="Unassembled WGS sequence"/>
</dbReference>
<feature type="transmembrane region" description="Helical" evidence="6">
    <location>
        <begin position="6"/>
        <end position="28"/>
    </location>
</feature>